<keyword evidence="2" id="KW-1185">Reference proteome</keyword>
<sequence length="87" mass="9565">MHVMGVDDIVTVRFSLVSKRNKLYKLTKLNDLHVSHQSAVRCSAVQYTAVDWNGVEWSAVKCGEAQWSTVECSGGGSGRVDKYSSTV</sequence>
<dbReference type="AlphaFoldDB" id="A0A9D4EVY6"/>
<evidence type="ECO:0000313" key="1">
    <source>
        <dbReference type="EMBL" id="KAH3786343.1"/>
    </source>
</evidence>
<name>A0A9D4EVY6_DREPO</name>
<reference evidence="1" key="2">
    <citation type="submission" date="2020-11" db="EMBL/GenBank/DDBJ databases">
        <authorList>
            <person name="McCartney M.A."/>
            <person name="Auch B."/>
            <person name="Kono T."/>
            <person name="Mallez S."/>
            <person name="Becker A."/>
            <person name="Gohl D.M."/>
            <person name="Silverstein K.A.T."/>
            <person name="Koren S."/>
            <person name="Bechman K.B."/>
            <person name="Herman A."/>
            <person name="Abrahante J.E."/>
            <person name="Garbe J."/>
        </authorList>
    </citation>
    <scope>NUCLEOTIDE SEQUENCE</scope>
    <source>
        <strain evidence="1">Duluth1</strain>
        <tissue evidence="1">Whole animal</tissue>
    </source>
</reference>
<dbReference type="Proteomes" id="UP000828390">
    <property type="component" value="Unassembled WGS sequence"/>
</dbReference>
<accession>A0A9D4EVY6</accession>
<reference evidence="1" key="1">
    <citation type="journal article" date="2019" name="bioRxiv">
        <title>The Genome of the Zebra Mussel, Dreissena polymorpha: A Resource for Invasive Species Research.</title>
        <authorList>
            <person name="McCartney M.A."/>
            <person name="Auch B."/>
            <person name="Kono T."/>
            <person name="Mallez S."/>
            <person name="Zhang Y."/>
            <person name="Obille A."/>
            <person name="Becker A."/>
            <person name="Abrahante J.E."/>
            <person name="Garbe J."/>
            <person name="Badalamenti J.P."/>
            <person name="Herman A."/>
            <person name="Mangelson H."/>
            <person name="Liachko I."/>
            <person name="Sullivan S."/>
            <person name="Sone E.D."/>
            <person name="Koren S."/>
            <person name="Silverstein K.A.T."/>
            <person name="Beckman K.B."/>
            <person name="Gohl D.M."/>
        </authorList>
    </citation>
    <scope>NUCLEOTIDE SEQUENCE</scope>
    <source>
        <strain evidence="1">Duluth1</strain>
        <tissue evidence="1">Whole animal</tissue>
    </source>
</reference>
<dbReference type="EMBL" id="JAIWYP010000008">
    <property type="protein sequence ID" value="KAH3786343.1"/>
    <property type="molecule type" value="Genomic_DNA"/>
</dbReference>
<gene>
    <name evidence="1" type="ORF">DPMN_164450</name>
</gene>
<comment type="caution">
    <text evidence="1">The sequence shown here is derived from an EMBL/GenBank/DDBJ whole genome shotgun (WGS) entry which is preliminary data.</text>
</comment>
<proteinExistence type="predicted"/>
<evidence type="ECO:0000313" key="2">
    <source>
        <dbReference type="Proteomes" id="UP000828390"/>
    </source>
</evidence>
<organism evidence="1 2">
    <name type="scientific">Dreissena polymorpha</name>
    <name type="common">Zebra mussel</name>
    <name type="synonym">Mytilus polymorpha</name>
    <dbReference type="NCBI Taxonomy" id="45954"/>
    <lineage>
        <taxon>Eukaryota</taxon>
        <taxon>Metazoa</taxon>
        <taxon>Spiralia</taxon>
        <taxon>Lophotrochozoa</taxon>
        <taxon>Mollusca</taxon>
        <taxon>Bivalvia</taxon>
        <taxon>Autobranchia</taxon>
        <taxon>Heteroconchia</taxon>
        <taxon>Euheterodonta</taxon>
        <taxon>Imparidentia</taxon>
        <taxon>Neoheterodontei</taxon>
        <taxon>Myida</taxon>
        <taxon>Dreissenoidea</taxon>
        <taxon>Dreissenidae</taxon>
        <taxon>Dreissena</taxon>
    </lineage>
</organism>
<protein>
    <submittedName>
        <fullName evidence="1">Uncharacterized protein</fullName>
    </submittedName>
</protein>